<evidence type="ECO:0000256" key="3">
    <source>
        <dbReference type="ARBA" id="ARBA00023163"/>
    </source>
</evidence>
<dbReference type="Proteomes" id="UP000515561">
    <property type="component" value="Chromosome"/>
</dbReference>
<dbReference type="CDD" id="cd00592">
    <property type="entry name" value="HTH_MerR-like"/>
    <property type="match status" value="1"/>
</dbReference>
<accession>A0A6S6QTJ0</accession>
<dbReference type="GO" id="GO:0003677">
    <property type="term" value="F:DNA binding"/>
    <property type="evidence" value="ECO:0007669"/>
    <property type="project" value="UniProtKB-KW"/>
</dbReference>
<proteinExistence type="predicted"/>
<dbReference type="InterPro" id="IPR009061">
    <property type="entry name" value="DNA-bd_dom_put_sf"/>
</dbReference>
<organism evidence="4 5">
    <name type="scientific">Anaerocolumna cellulosilytica</name>
    <dbReference type="NCBI Taxonomy" id="433286"/>
    <lineage>
        <taxon>Bacteria</taxon>
        <taxon>Bacillati</taxon>
        <taxon>Bacillota</taxon>
        <taxon>Clostridia</taxon>
        <taxon>Lachnospirales</taxon>
        <taxon>Lachnospiraceae</taxon>
        <taxon>Anaerocolumna</taxon>
    </lineage>
</organism>
<reference evidence="4 5" key="1">
    <citation type="journal article" date="2016" name="Int. J. Syst. Evol. Microbiol.">
        <title>Descriptions of Anaerotaenia torta gen. nov., sp. nov. and Anaerocolumna cellulosilytica gen. nov., sp. nov. isolated from a methanogenic reactor of cattle waste.</title>
        <authorList>
            <person name="Uek A."/>
            <person name="Ohtaki Y."/>
            <person name="Kaku N."/>
            <person name="Ueki K."/>
        </authorList>
    </citation>
    <scope>NUCLEOTIDE SEQUENCE [LARGE SCALE GENOMIC DNA]</scope>
    <source>
        <strain evidence="4 5">SN021</strain>
    </source>
</reference>
<dbReference type="AlphaFoldDB" id="A0A6S6QTJ0"/>
<dbReference type="SMART" id="SM00422">
    <property type="entry name" value="HTH_MERR"/>
    <property type="match status" value="1"/>
</dbReference>
<keyword evidence="3" id="KW-0804">Transcription</keyword>
<dbReference type="RefSeq" id="WP_184089612.1">
    <property type="nucleotide sequence ID" value="NZ_AP023367.1"/>
</dbReference>
<evidence type="ECO:0000313" key="5">
    <source>
        <dbReference type="Proteomes" id="UP000515561"/>
    </source>
</evidence>
<evidence type="ECO:0000256" key="2">
    <source>
        <dbReference type="ARBA" id="ARBA00023125"/>
    </source>
</evidence>
<evidence type="ECO:0000256" key="1">
    <source>
        <dbReference type="ARBA" id="ARBA00023015"/>
    </source>
</evidence>
<dbReference type="Pfam" id="PF13411">
    <property type="entry name" value="MerR_1"/>
    <property type="match status" value="1"/>
</dbReference>
<dbReference type="PANTHER" id="PTHR30204:SF94">
    <property type="entry name" value="HEAVY METAL-DEPENDENT TRANSCRIPTIONAL REGULATOR HI_0293-RELATED"/>
    <property type="match status" value="1"/>
</dbReference>
<dbReference type="GO" id="GO:0003700">
    <property type="term" value="F:DNA-binding transcription factor activity"/>
    <property type="evidence" value="ECO:0007669"/>
    <property type="project" value="InterPro"/>
</dbReference>
<gene>
    <name evidence="4" type="ORF">acsn021_21920</name>
</gene>
<sequence length="262" mass="31034">MKYKISEVKRILNISEDTLRYFDNKKIIKTIRDKNNNYRYFKSEDINKIFAYKMYRSLLFTMSDADLLISGKPIDMLEEKLSDQLEVIHKEQEYLMRAKEHIKQLNIKINKWRKLKGGFEITESPNCYYHQNQTAACFISEEEVFESTHQCLNHLPDIWPCFNYDNTQGQSSPEFSFGYGFYTNQPAPIKGLLHLPPAKCLYTMFILESNLSEYLPELLRKAEAYCLEHGYKLKGTMHGSILHEMKEADRTKRLFDVYIPFI</sequence>
<dbReference type="PANTHER" id="PTHR30204">
    <property type="entry name" value="REDOX-CYCLING DRUG-SENSING TRANSCRIPTIONAL ACTIVATOR SOXR"/>
    <property type="match status" value="1"/>
</dbReference>
<dbReference type="SUPFAM" id="SSF46955">
    <property type="entry name" value="Putative DNA-binding domain"/>
    <property type="match status" value="1"/>
</dbReference>
<dbReference type="EMBL" id="AP023367">
    <property type="protein sequence ID" value="BCJ94623.1"/>
    <property type="molecule type" value="Genomic_DNA"/>
</dbReference>
<keyword evidence="1" id="KW-0805">Transcription regulation</keyword>
<dbReference type="InterPro" id="IPR047057">
    <property type="entry name" value="MerR_fam"/>
</dbReference>
<keyword evidence="2" id="KW-0238">DNA-binding</keyword>
<dbReference type="InterPro" id="IPR000551">
    <property type="entry name" value="MerR-type_HTH_dom"/>
</dbReference>
<protein>
    <submittedName>
        <fullName evidence="4">MerR family transcriptional regulator</fullName>
    </submittedName>
</protein>
<dbReference type="PROSITE" id="PS50937">
    <property type="entry name" value="HTH_MERR_2"/>
    <property type="match status" value="1"/>
</dbReference>
<name>A0A6S6QTJ0_9FIRM</name>
<keyword evidence="5" id="KW-1185">Reference proteome</keyword>
<evidence type="ECO:0000313" key="4">
    <source>
        <dbReference type="EMBL" id="BCJ94623.1"/>
    </source>
</evidence>
<dbReference type="Gene3D" id="1.10.1660.10">
    <property type="match status" value="1"/>
</dbReference>
<dbReference type="KEGG" id="acel:acsn021_21920"/>